<sequence>MPGTVLVINPNTNKQTTAMMTDLIRPALSAAGLTVEGITVAHGPRMLADPAALAAAGPHVLHAVRHRLTTAAGVGAGGEVVAVIVAAIGDPGRELLDGVLDVPVVGIGQASILAAARGGQRFGMATSTPLLADSLVDLVAQYGHSDTFIGVRLTTSDPLVLAADPERQFLELADAVRACVADGAESVIIAGGPLAATARRLAELDLAPIIEPLPSAAALVIAAVDNSPGGTSRGG</sequence>
<protein>
    <submittedName>
        <fullName evidence="2">Hydantoin racemase</fullName>
    </submittedName>
</protein>
<dbReference type="InterPro" id="IPR052186">
    <property type="entry name" value="Hydantoin_racemase-like"/>
</dbReference>
<keyword evidence="3" id="KW-1185">Reference proteome</keyword>
<dbReference type="Proteomes" id="UP000305836">
    <property type="component" value="Unassembled WGS sequence"/>
</dbReference>
<reference evidence="2 3" key="1">
    <citation type="submission" date="2019-04" db="EMBL/GenBank/DDBJ databases">
        <title>Kribbella sp. NEAU-THZ 27 nov., a novel actinomycete isolated from soil.</title>
        <authorList>
            <person name="Duan L."/>
        </authorList>
    </citation>
    <scope>NUCLEOTIDE SEQUENCE [LARGE SCALE GENOMIC DNA]</scope>
    <source>
        <strain evidence="3">NEAU-THZ27</strain>
    </source>
</reference>
<proteinExistence type="inferred from homology"/>
<gene>
    <name evidence="2" type="ORF">FDA38_03460</name>
</gene>
<evidence type="ECO:0000256" key="1">
    <source>
        <dbReference type="ARBA" id="ARBA00038414"/>
    </source>
</evidence>
<dbReference type="Pfam" id="PF01177">
    <property type="entry name" value="Asp_Glu_race"/>
    <property type="match status" value="1"/>
</dbReference>
<dbReference type="EMBL" id="SZPZ01000001">
    <property type="protein sequence ID" value="TKK81893.1"/>
    <property type="molecule type" value="Genomic_DNA"/>
</dbReference>
<name>A0A4V5UXT2_9ACTN</name>
<dbReference type="PANTHER" id="PTHR28047">
    <property type="entry name" value="PROTEIN DCG1"/>
    <property type="match status" value="1"/>
</dbReference>
<organism evidence="2 3">
    <name type="scientific">Kribbella jiaozuonensis</name>
    <dbReference type="NCBI Taxonomy" id="2575441"/>
    <lineage>
        <taxon>Bacteria</taxon>
        <taxon>Bacillati</taxon>
        <taxon>Actinomycetota</taxon>
        <taxon>Actinomycetes</taxon>
        <taxon>Propionibacteriales</taxon>
        <taxon>Kribbellaceae</taxon>
        <taxon>Kribbella</taxon>
    </lineage>
</organism>
<dbReference type="Gene3D" id="3.40.50.12500">
    <property type="match status" value="1"/>
</dbReference>
<comment type="caution">
    <text evidence="2">The sequence shown here is derived from an EMBL/GenBank/DDBJ whole genome shotgun (WGS) entry which is preliminary data.</text>
</comment>
<evidence type="ECO:0000313" key="3">
    <source>
        <dbReference type="Proteomes" id="UP000305836"/>
    </source>
</evidence>
<dbReference type="InterPro" id="IPR053714">
    <property type="entry name" value="Iso_Racemase_Enz_sf"/>
</dbReference>
<dbReference type="InterPro" id="IPR015942">
    <property type="entry name" value="Asp/Glu/hydantoin_racemase"/>
</dbReference>
<dbReference type="OrthoDB" id="9791723at2"/>
<comment type="similarity">
    <text evidence="1">Belongs to the HyuE racemase family.</text>
</comment>
<accession>A0A4V5UXT2</accession>
<dbReference type="RefSeq" id="WP_137252596.1">
    <property type="nucleotide sequence ID" value="NZ_JBHSPQ010000004.1"/>
</dbReference>
<dbReference type="PANTHER" id="PTHR28047:SF5">
    <property type="entry name" value="PROTEIN DCG1"/>
    <property type="match status" value="1"/>
</dbReference>
<dbReference type="AlphaFoldDB" id="A0A4V5UXT2"/>
<evidence type="ECO:0000313" key="2">
    <source>
        <dbReference type="EMBL" id="TKK81893.1"/>
    </source>
</evidence>
<dbReference type="GO" id="GO:0047661">
    <property type="term" value="F:amino-acid racemase activity"/>
    <property type="evidence" value="ECO:0007669"/>
    <property type="project" value="InterPro"/>
</dbReference>